<comment type="catalytic activity">
    <reaction evidence="8">
        <text>tRNA(Val) + L-valine + ATP = L-valyl-tRNA(Val) + AMP + diphosphate</text>
        <dbReference type="Rhea" id="RHEA:10704"/>
        <dbReference type="Rhea" id="RHEA-COMP:9672"/>
        <dbReference type="Rhea" id="RHEA-COMP:9708"/>
        <dbReference type="ChEBI" id="CHEBI:30616"/>
        <dbReference type="ChEBI" id="CHEBI:33019"/>
        <dbReference type="ChEBI" id="CHEBI:57762"/>
        <dbReference type="ChEBI" id="CHEBI:78442"/>
        <dbReference type="ChEBI" id="CHEBI:78537"/>
        <dbReference type="ChEBI" id="CHEBI:456215"/>
        <dbReference type="EC" id="6.1.1.9"/>
    </reaction>
</comment>
<evidence type="ECO:0000256" key="2">
    <source>
        <dbReference type="ARBA" id="ARBA00022598"/>
    </source>
</evidence>
<accession>A0A377DE05</accession>
<evidence type="ECO:0000256" key="5">
    <source>
        <dbReference type="ARBA" id="ARBA00022917"/>
    </source>
</evidence>
<dbReference type="CDD" id="cd07962">
    <property type="entry name" value="Anticodon_Ia_Val"/>
    <property type="match status" value="1"/>
</dbReference>
<dbReference type="GO" id="GO:0005524">
    <property type="term" value="F:ATP binding"/>
    <property type="evidence" value="ECO:0007669"/>
    <property type="project" value="UniProtKB-KW"/>
</dbReference>
<dbReference type="Proteomes" id="UP000254174">
    <property type="component" value="Unassembled WGS sequence"/>
</dbReference>
<evidence type="ECO:0000313" key="11">
    <source>
        <dbReference type="Proteomes" id="UP000254174"/>
    </source>
</evidence>
<dbReference type="SUPFAM" id="SSF47323">
    <property type="entry name" value="Anticodon-binding domain of a subclass of class I aminoacyl-tRNA synthetases"/>
    <property type="match status" value="1"/>
</dbReference>
<reference evidence="10 11" key="1">
    <citation type="submission" date="2018-06" db="EMBL/GenBank/DDBJ databases">
        <authorList>
            <consortium name="Pathogen Informatics"/>
            <person name="Doyle S."/>
        </authorList>
    </citation>
    <scope>NUCLEOTIDE SEQUENCE [LARGE SCALE GENOMIC DNA]</scope>
    <source>
        <strain evidence="10 11">NCTC7922</strain>
    </source>
</reference>
<dbReference type="EMBL" id="UGFC01000006">
    <property type="protein sequence ID" value="STM19292.1"/>
    <property type="molecule type" value="Genomic_DNA"/>
</dbReference>
<dbReference type="GO" id="GO:0005829">
    <property type="term" value="C:cytosol"/>
    <property type="evidence" value="ECO:0007669"/>
    <property type="project" value="TreeGrafter"/>
</dbReference>
<dbReference type="GO" id="GO:0004832">
    <property type="term" value="F:valine-tRNA ligase activity"/>
    <property type="evidence" value="ECO:0007669"/>
    <property type="project" value="UniProtKB-EC"/>
</dbReference>
<name>A0A377DE05_ECOLX</name>
<feature type="domain" description="Methionyl/Valyl/Leucyl/Isoleucyl-tRNA synthetase anticodon-binding" evidence="9">
    <location>
        <begin position="21"/>
        <end position="102"/>
    </location>
</feature>
<dbReference type="EC" id="6.1.1.9" evidence="1"/>
<dbReference type="InterPro" id="IPR013155">
    <property type="entry name" value="M/V/L/I-tRNA-synth_anticd-bd"/>
</dbReference>
<evidence type="ECO:0000256" key="4">
    <source>
        <dbReference type="ARBA" id="ARBA00022840"/>
    </source>
</evidence>
<keyword evidence="6 10" id="KW-0030">Aminoacyl-tRNA synthetase</keyword>
<evidence type="ECO:0000256" key="7">
    <source>
        <dbReference type="ARBA" id="ARBA00029936"/>
    </source>
</evidence>
<sequence length="111" mass="12441">MNTEGQDCGFNGGEMTLSLADRWILAEFNQTIKAYREALDSFRFDIAAGILYEFTWNQFCDWYLELTKPVMNGGTEAELRGTRHTLVTVLEGLLRLAHPIIPSSPKPSGSV</sequence>
<organism evidence="10 11">
    <name type="scientific">Escherichia coli</name>
    <dbReference type="NCBI Taxonomy" id="562"/>
    <lineage>
        <taxon>Bacteria</taxon>
        <taxon>Pseudomonadati</taxon>
        <taxon>Pseudomonadota</taxon>
        <taxon>Gammaproteobacteria</taxon>
        <taxon>Enterobacterales</taxon>
        <taxon>Enterobacteriaceae</taxon>
        <taxon>Escherichia</taxon>
    </lineage>
</organism>
<dbReference type="InterPro" id="IPR033705">
    <property type="entry name" value="Anticodon_Ia_Val"/>
</dbReference>
<evidence type="ECO:0000256" key="6">
    <source>
        <dbReference type="ARBA" id="ARBA00023146"/>
    </source>
</evidence>
<dbReference type="InterPro" id="IPR002303">
    <property type="entry name" value="Valyl-tRNA_ligase"/>
</dbReference>
<evidence type="ECO:0000256" key="3">
    <source>
        <dbReference type="ARBA" id="ARBA00022741"/>
    </source>
</evidence>
<dbReference type="GO" id="GO:0006438">
    <property type="term" value="P:valyl-tRNA aminoacylation"/>
    <property type="evidence" value="ECO:0007669"/>
    <property type="project" value="InterPro"/>
</dbReference>
<keyword evidence="3" id="KW-0547">Nucleotide-binding</keyword>
<proteinExistence type="predicted"/>
<dbReference type="InterPro" id="IPR009080">
    <property type="entry name" value="tRNAsynth_Ia_anticodon-bd"/>
</dbReference>
<dbReference type="Gene3D" id="1.10.730.10">
    <property type="entry name" value="Isoleucyl-tRNA Synthetase, Domain 1"/>
    <property type="match status" value="1"/>
</dbReference>
<dbReference type="AlphaFoldDB" id="A0A377DE05"/>
<dbReference type="PANTHER" id="PTHR11946">
    <property type="entry name" value="VALYL-TRNA SYNTHETASES"/>
    <property type="match status" value="1"/>
</dbReference>
<evidence type="ECO:0000256" key="1">
    <source>
        <dbReference type="ARBA" id="ARBA00013169"/>
    </source>
</evidence>
<evidence type="ECO:0000313" key="10">
    <source>
        <dbReference type="EMBL" id="STM19292.1"/>
    </source>
</evidence>
<keyword evidence="5" id="KW-0648">Protein biosynthesis</keyword>
<dbReference type="Pfam" id="PF08264">
    <property type="entry name" value="Anticodon_1"/>
    <property type="match status" value="1"/>
</dbReference>
<evidence type="ECO:0000256" key="8">
    <source>
        <dbReference type="ARBA" id="ARBA00047552"/>
    </source>
</evidence>
<dbReference type="PANTHER" id="PTHR11946:SF93">
    <property type="entry name" value="VALINE--TRNA LIGASE, CHLOROPLASTIC_MITOCHONDRIAL 2"/>
    <property type="match status" value="1"/>
</dbReference>
<gene>
    <name evidence="10" type="primary">valS_2</name>
    <name evidence="10" type="ORF">NCTC7922_05396</name>
</gene>
<evidence type="ECO:0000259" key="9">
    <source>
        <dbReference type="Pfam" id="PF08264"/>
    </source>
</evidence>
<keyword evidence="4" id="KW-0067">ATP-binding</keyword>
<keyword evidence="2 10" id="KW-0436">Ligase</keyword>
<protein>
    <recommendedName>
        <fullName evidence="1">valine--tRNA ligase</fullName>
        <ecNumber evidence="1">6.1.1.9</ecNumber>
    </recommendedName>
    <alternativeName>
        <fullName evidence="7">Valyl-tRNA synthetase</fullName>
    </alternativeName>
</protein>